<dbReference type="InterPro" id="IPR010827">
    <property type="entry name" value="BamA/TamA_POTRA"/>
</dbReference>
<dbReference type="Gene3D" id="3.10.20.310">
    <property type="entry name" value="membrane protein fhac"/>
    <property type="match status" value="2"/>
</dbReference>
<dbReference type="RefSeq" id="WP_095525440.1">
    <property type="nucleotide sequence ID" value="NZ_MDUX01000052.1"/>
</dbReference>
<dbReference type="EMBL" id="NMRN01000052">
    <property type="protein sequence ID" value="PAS91971.1"/>
    <property type="molecule type" value="Genomic_DNA"/>
</dbReference>
<evidence type="ECO:0000256" key="6">
    <source>
        <dbReference type="ARBA" id="ARBA00023237"/>
    </source>
</evidence>
<keyword evidence="2" id="KW-1134">Transmembrane beta strand</keyword>
<gene>
    <name evidence="8" type="ORF">BGI27_13770</name>
    <name evidence="9" type="ORF">CGU29_13700</name>
</gene>
<dbReference type="PANTHER" id="PTHR12815:SF47">
    <property type="entry name" value="TRANSLOCATION AND ASSEMBLY MODULE SUBUNIT TAMA"/>
    <property type="match status" value="1"/>
</dbReference>
<proteinExistence type="predicted"/>
<dbReference type="InterPro" id="IPR034746">
    <property type="entry name" value="POTRA"/>
</dbReference>
<sequence>MTALRALYFILLLQPLTALAFTFELEAPADLRPMLQQHLEVARAQQQQDEPLAPDELQRLLLLSESSARELLATEGYFSPTISSDLTGQQDAELRARLSVSPGPRTIVRELVLDLTGAANEGERQARMRGFLLRDLPLREGMPFRQADWSAAKQAVLRPLHAFRYPAASLEASEARIDADRNEASLLLRVDSGPAFSFGELQISGLQRYPESIVRNLSSIRPGDTYSQQAMFDLQRALVDSGYFTQAQVRMEPDPAQATATPVEIEVVEQKEKRFSFGAGISTDTGPRVSSEWMLRNLRDRGLRLTLEGQMDRAAQQGSATLAWPKTPRGREHSLSLQHKREDIEGQETRNNIVGGRTKQTRGDIETTIALQYQEESQYVGDEFSARNQALTANYIWTRRHVGRAVYPRRGYILTLQGGGANECLLTDTSFLRLYARHTQNFPLGNNARLVLRGEAGGVFSERRDGIPTDFLFRAGGDTSIRGYAYQSIGRDTSGAVQSVRYLGTASIEYHRFFTSTWGGAVFVDAGDATDQPAQFAPVFGYGFGMRYASPVGPINLDLAWGEATRKLRLHFTLGVTF</sequence>
<evidence type="ECO:0000256" key="1">
    <source>
        <dbReference type="ARBA" id="ARBA00004370"/>
    </source>
</evidence>
<protein>
    <submittedName>
        <fullName evidence="9">Outer membrane protein assembly factor</fullName>
    </submittedName>
</protein>
<keyword evidence="4" id="KW-0732">Signal</keyword>
<dbReference type="OrthoDB" id="9769707at2"/>
<name>A0A272EPG2_9RHOO</name>
<evidence type="ECO:0000313" key="9">
    <source>
        <dbReference type="EMBL" id="PAS91971.1"/>
    </source>
</evidence>
<organism evidence="9 10">
    <name type="scientific">Candidatus Dactylopiibacterium carminicum</name>
    <dbReference type="NCBI Taxonomy" id="857335"/>
    <lineage>
        <taxon>Bacteria</taxon>
        <taxon>Pseudomonadati</taxon>
        <taxon>Pseudomonadota</taxon>
        <taxon>Betaproteobacteria</taxon>
        <taxon>Rhodocyclales</taxon>
        <taxon>Rhodocyclaceae</taxon>
        <taxon>Candidatus Dactylopiibacterium</taxon>
    </lineage>
</organism>
<keyword evidence="11" id="KW-1185">Reference proteome</keyword>
<dbReference type="EMBL" id="MDUX01000052">
    <property type="protein sequence ID" value="KAF7598359.1"/>
    <property type="molecule type" value="Genomic_DNA"/>
</dbReference>
<accession>A0A272EPG2</accession>
<dbReference type="GO" id="GO:0019867">
    <property type="term" value="C:outer membrane"/>
    <property type="evidence" value="ECO:0007669"/>
    <property type="project" value="InterPro"/>
</dbReference>
<evidence type="ECO:0000256" key="3">
    <source>
        <dbReference type="ARBA" id="ARBA00022692"/>
    </source>
</evidence>
<evidence type="ECO:0000256" key="5">
    <source>
        <dbReference type="ARBA" id="ARBA00023136"/>
    </source>
</evidence>
<feature type="domain" description="POTRA" evidence="7">
    <location>
        <begin position="196"/>
        <end position="270"/>
    </location>
</feature>
<comment type="caution">
    <text evidence="9">The sequence shown here is derived from an EMBL/GenBank/DDBJ whole genome shotgun (WGS) entry which is preliminary data.</text>
</comment>
<dbReference type="Proteomes" id="UP000216107">
    <property type="component" value="Unassembled WGS sequence"/>
</dbReference>
<keyword evidence="3" id="KW-0812">Transmembrane</keyword>
<evidence type="ECO:0000256" key="4">
    <source>
        <dbReference type="ARBA" id="ARBA00022729"/>
    </source>
</evidence>
<dbReference type="InterPro" id="IPR000184">
    <property type="entry name" value="Bac_surfAg_D15"/>
</dbReference>
<keyword evidence="6" id="KW-0998">Cell outer membrane</keyword>
<evidence type="ECO:0000313" key="11">
    <source>
        <dbReference type="Proteomes" id="UP000623509"/>
    </source>
</evidence>
<reference evidence="9 10" key="2">
    <citation type="submission" date="2017-07" db="EMBL/GenBank/DDBJ databases">
        <title>Candidatus Dactylopiibacterium carminicum, a nitrogen-fixing symbiont of the cochineal insect Dactylopius coccus and Dactylopius opuntiae (Hemiptera: Coccoidea: Dactylopiidae).</title>
        <authorList>
            <person name="Vera A."/>
        </authorList>
    </citation>
    <scope>NUCLEOTIDE SEQUENCE [LARGE SCALE GENOMIC DNA]</scope>
    <source>
        <strain evidence="9 10">NFDCM</strain>
    </source>
</reference>
<keyword evidence="5" id="KW-0472">Membrane</keyword>
<reference evidence="8 11" key="1">
    <citation type="submission" date="2016-08" db="EMBL/GenBank/DDBJ databases">
        <title>Candidatus Dactylopiibacterium carminicum genome sequence.</title>
        <authorList>
            <person name="Ramirez-Puebla S.T."/>
            <person name="Ormeno-Orrillo E."/>
            <person name="Vera-Ponce De Leon A."/>
            <person name="Luis L."/>
            <person name="Sanchez-Flores A."/>
            <person name="Monica R."/>
            <person name="Martinez-Romero E."/>
        </authorList>
    </citation>
    <scope>NUCLEOTIDE SEQUENCE [LARGE SCALE GENOMIC DNA]</scope>
    <source>
        <strain evidence="8">END1</strain>
    </source>
</reference>
<evidence type="ECO:0000313" key="8">
    <source>
        <dbReference type="EMBL" id="KAF7598359.1"/>
    </source>
</evidence>
<dbReference type="Gene3D" id="2.40.160.50">
    <property type="entry name" value="membrane protein fhac: a member of the omp85/tpsb transporter family"/>
    <property type="match status" value="1"/>
</dbReference>
<dbReference type="PROSITE" id="PS51779">
    <property type="entry name" value="POTRA"/>
    <property type="match status" value="1"/>
</dbReference>
<dbReference type="Pfam" id="PF07244">
    <property type="entry name" value="POTRA"/>
    <property type="match status" value="1"/>
</dbReference>
<dbReference type="InterPro" id="IPR039910">
    <property type="entry name" value="D15-like"/>
</dbReference>
<evidence type="ECO:0000256" key="2">
    <source>
        <dbReference type="ARBA" id="ARBA00022452"/>
    </source>
</evidence>
<dbReference type="AlphaFoldDB" id="A0A272EPG2"/>
<dbReference type="Pfam" id="PF01103">
    <property type="entry name" value="Omp85"/>
    <property type="match status" value="1"/>
</dbReference>
<comment type="subcellular location">
    <subcellularLocation>
        <location evidence="1">Membrane</location>
    </subcellularLocation>
</comment>
<evidence type="ECO:0000259" key="7">
    <source>
        <dbReference type="PROSITE" id="PS51779"/>
    </source>
</evidence>
<evidence type="ECO:0000313" key="10">
    <source>
        <dbReference type="Proteomes" id="UP000216107"/>
    </source>
</evidence>
<dbReference type="Proteomes" id="UP000623509">
    <property type="component" value="Unassembled WGS sequence"/>
</dbReference>
<dbReference type="PANTHER" id="PTHR12815">
    <property type="entry name" value="SORTING AND ASSEMBLY MACHINERY SAMM50 PROTEIN FAMILY MEMBER"/>
    <property type="match status" value="1"/>
</dbReference>